<name>A0A200PSH0_MACCD</name>
<proteinExistence type="predicted"/>
<organism evidence="2 3">
    <name type="scientific">Macleaya cordata</name>
    <name type="common">Five-seeded plume-poppy</name>
    <name type="synonym">Bocconia cordata</name>
    <dbReference type="NCBI Taxonomy" id="56857"/>
    <lineage>
        <taxon>Eukaryota</taxon>
        <taxon>Viridiplantae</taxon>
        <taxon>Streptophyta</taxon>
        <taxon>Embryophyta</taxon>
        <taxon>Tracheophyta</taxon>
        <taxon>Spermatophyta</taxon>
        <taxon>Magnoliopsida</taxon>
        <taxon>Ranunculales</taxon>
        <taxon>Papaveraceae</taxon>
        <taxon>Papaveroideae</taxon>
        <taxon>Macleaya</taxon>
    </lineage>
</organism>
<dbReference type="OrthoDB" id="1938010at2759"/>
<accession>A0A200PSH0</accession>
<gene>
    <name evidence="2" type="ORF">BVC80_8819g19</name>
</gene>
<feature type="compositionally biased region" description="Polar residues" evidence="1">
    <location>
        <begin position="177"/>
        <end position="202"/>
    </location>
</feature>
<evidence type="ECO:0000313" key="2">
    <source>
        <dbReference type="EMBL" id="OVA01140.1"/>
    </source>
</evidence>
<feature type="compositionally biased region" description="Basic and acidic residues" evidence="1">
    <location>
        <begin position="136"/>
        <end position="147"/>
    </location>
</feature>
<comment type="caution">
    <text evidence="2">The sequence shown here is derived from an EMBL/GenBank/DDBJ whole genome shotgun (WGS) entry which is preliminary data.</text>
</comment>
<protein>
    <submittedName>
        <fullName evidence="2">Uncharacterized protein</fullName>
    </submittedName>
</protein>
<dbReference type="OMA" id="MHTCVEG"/>
<dbReference type="STRING" id="56857.A0A200PSH0"/>
<keyword evidence="3" id="KW-1185">Reference proteome</keyword>
<reference evidence="2 3" key="1">
    <citation type="journal article" date="2017" name="Mol. Plant">
        <title>The Genome of Medicinal Plant Macleaya cordata Provides New Insights into Benzylisoquinoline Alkaloids Metabolism.</title>
        <authorList>
            <person name="Liu X."/>
            <person name="Liu Y."/>
            <person name="Huang P."/>
            <person name="Ma Y."/>
            <person name="Qing Z."/>
            <person name="Tang Q."/>
            <person name="Cao H."/>
            <person name="Cheng P."/>
            <person name="Zheng Y."/>
            <person name="Yuan Z."/>
            <person name="Zhou Y."/>
            <person name="Liu J."/>
            <person name="Tang Z."/>
            <person name="Zhuo Y."/>
            <person name="Zhang Y."/>
            <person name="Yu L."/>
            <person name="Huang J."/>
            <person name="Yang P."/>
            <person name="Peng Q."/>
            <person name="Zhang J."/>
            <person name="Jiang W."/>
            <person name="Zhang Z."/>
            <person name="Lin K."/>
            <person name="Ro D.K."/>
            <person name="Chen X."/>
            <person name="Xiong X."/>
            <person name="Shang Y."/>
            <person name="Huang S."/>
            <person name="Zeng J."/>
        </authorList>
    </citation>
    <scope>NUCLEOTIDE SEQUENCE [LARGE SCALE GENOMIC DNA]</scope>
    <source>
        <strain evidence="3">cv. BLH2017</strain>
        <tissue evidence="2">Root</tissue>
    </source>
</reference>
<evidence type="ECO:0000313" key="3">
    <source>
        <dbReference type="Proteomes" id="UP000195402"/>
    </source>
</evidence>
<sequence>MSEVDVNGRRKRQLPSWMLGISNADQLQKSKNEAAKISSSELQPVSRVLKPKRIPLAERLEKEVESRENDGLEVGSSLLVKCETRKRKKKSRQQDLDDDDPFDSDGGLRKKRTKKRSDGVGSKIQQSTTRKNRSRKTNEAGGREEFKAASPSEEDEELTMEDLMSIAEEYVKADQGQACQQPATTEPESTQFPASSDFSRNESGGYIEATQSSIGLPTSTTTWLSSDFTKTRLNNQDSSASMTIIGSPCRTGDPTQDMLDLFLGPLLRKPQTEERKFESVTEDITLDCEFRKQNQSENLGKEVVPLMKKKSSLKDKVAMFFD</sequence>
<dbReference type="AlphaFoldDB" id="A0A200PSH0"/>
<feature type="region of interest" description="Disordered" evidence="1">
    <location>
        <begin position="30"/>
        <end position="203"/>
    </location>
</feature>
<dbReference type="EMBL" id="MVGT01004182">
    <property type="protein sequence ID" value="OVA01140.1"/>
    <property type="molecule type" value="Genomic_DNA"/>
</dbReference>
<dbReference type="Proteomes" id="UP000195402">
    <property type="component" value="Unassembled WGS sequence"/>
</dbReference>
<dbReference type="PANTHER" id="PTHR36756:SF1">
    <property type="entry name" value="EXPRESSED PROTEIN"/>
    <property type="match status" value="1"/>
</dbReference>
<feature type="compositionally biased region" description="Basic and acidic residues" evidence="1">
    <location>
        <begin position="55"/>
        <end position="70"/>
    </location>
</feature>
<evidence type="ECO:0000256" key="1">
    <source>
        <dbReference type="SAM" id="MobiDB-lite"/>
    </source>
</evidence>
<dbReference type="InParanoid" id="A0A200PSH0"/>
<dbReference type="PANTHER" id="PTHR36756">
    <property type="entry name" value="EXPRESSED PROTEIN"/>
    <property type="match status" value="1"/>
</dbReference>